<dbReference type="AlphaFoldDB" id="A0AAN0VFA5"/>
<feature type="transmembrane region" description="Helical" evidence="7">
    <location>
        <begin position="278"/>
        <end position="300"/>
    </location>
</feature>
<proteinExistence type="inferred from homology"/>
<feature type="transmembrane region" description="Helical" evidence="7">
    <location>
        <begin position="39"/>
        <end position="58"/>
    </location>
</feature>
<dbReference type="KEGG" id="gbc:GbCGDNIH3_0708"/>
<dbReference type="PRINTS" id="PR01437">
    <property type="entry name" value="NUOXDRDTASE4"/>
</dbReference>
<dbReference type="GO" id="GO:0016020">
    <property type="term" value="C:membrane"/>
    <property type="evidence" value="ECO:0007669"/>
    <property type="project" value="UniProtKB-SubCell"/>
</dbReference>
<dbReference type="GO" id="GO:0042773">
    <property type="term" value="P:ATP synthesis coupled electron transport"/>
    <property type="evidence" value="ECO:0007669"/>
    <property type="project" value="InterPro"/>
</dbReference>
<dbReference type="InterPro" id="IPR010227">
    <property type="entry name" value="NADH_Q_OxRdtase_chainM/4"/>
</dbReference>
<feature type="transmembrane region" description="Helical" evidence="7">
    <location>
        <begin position="142"/>
        <end position="161"/>
    </location>
</feature>
<dbReference type="EC" id="1.6.5.3" evidence="9"/>
<evidence type="ECO:0000313" key="10">
    <source>
        <dbReference type="Proteomes" id="UP000019438"/>
    </source>
</evidence>
<evidence type="ECO:0000256" key="4">
    <source>
        <dbReference type="ARBA" id="ARBA00022989"/>
    </source>
</evidence>
<feature type="transmembrane region" description="Helical" evidence="7">
    <location>
        <begin position="90"/>
        <end position="110"/>
    </location>
</feature>
<reference evidence="10" key="1">
    <citation type="submission" date="2012-06" db="EMBL/GenBank/DDBJ databases">
        <title>Genome analysis of multiple Granulibacter bethesdensis isolates demonstrates substantial genome diversity.</title>
        <authorList>
            <person name="Greenberg D.E."/>
            <person name="Porcella S.F."/>
            <person name="Zarember K."/>
            <person name="Zelazny A.M."/>
            <person name="Bruno D."/>
            <person name="Martens C."/>
            <person name="Barbian K.D."/>
            <person name="Jaske E."/>
            <person name="Holland S.M."/>
        </authorList>
    </citation>
    <scope>NUCLEOTIDE SEQUENCE [LARGE SCALE GENOMIC DNA]</scope>
    <source>
        <strain evidence="10">CGDNIH3</strain>
    </source>
</reference>
<name>A0AAN0VFA5_9PROT</name>
<dbReference type="InterPro" id="IPR001750">
    <property type="entry name" value="ND/Mrp_TM"/>
</dbReference>
<comment type="similarity">
    <text evidence="2">Belongs to the complex I subunit 4 family.</text>
</comment>
<feature type="transmembrane region" description="Helical" evidence="7">
    <location>
        <begin position="454"/>
        <end position="471"/>
    </location>
</feature>
<feature type="transmembrane region" description="Helical" evidence="7">
    <location>
        <begin position="117"/>
        <end position="136"/>
    </location>
</feature>
<evidence type="ECO:0000259" key="8">
    <source>
        <dbReference type="Pfam" id="PF00361"/>
    </source>
</evidence>
<feature type="transmembrane region" description="Helical" evidence="7">
    <location>
        <begin position="412"/>
        <end position="434"/>
    </location>
</feature>
<evidence type="ECO:0000256" key="6">
    <source>
        <dbReference type="RuleBase" id="RU000320"/>
    </source>
</evidence>
<sequence length="510" mass="54896">MVIALHLPILSILMGLPIFGSFLLLFLRGTGISQAATARGIALGVSLITFLLSLVLWIEFDPSMTGLQFEERANWMPGFGVSYHLGVDGFSLLLLLLTTLLTPISILAAWRVIHERVSHYMLAVLMLQAAMIGVFVAQDFVVFYISYEATLVPGSLLIGLWGGPRRAFAAMKFFLLTFGSSLLMLLVLLYAWYVTGSTDMDVLLHTRFPMTAQSLIFLAFVLAFGTKLPIWPLHSWLPDAYGEAPAPATALLSGVMAKAGAYGLLRFAIGMAPDAARHYAPVMMILGVVGVIYAAIIACAQTDMKKMVAYSSFSHMGLVVVGLFSLTTEGIDGALFQMVSHGIIIAGLFFCVSMVSFRAGSRDFAKVTGVVNYAPRLAALAMAFSMASIGLPGTGGFVGEVLVIFGALHVNVWLALLAGTSMVLGAIYMLSFYWRVMFGKLSGAVAVLHDMTRLEMAVLVPLVVLTLWMGFYPTSFTRVFNASAHAQVVAVNAHEHALASAALPVVLSRN</sequence>
<feature type="transmembrane region" description="Helical" evidence="7">
    <location>
        <begin position="173"/>
        <end position="195"/>
    </location>
</feature>
<feature type="transmembrane region" description="Helical" evidence="7">
    <location>
        <begin position="6"/>
        <end position="27"/>
    </location>
</feature>
<accession>A0AAN0VFA5</accession>
<feature type="transmembrane region" description="Helical" evidence="7">
    <location>
        <begin position="377"/>
        <end position="406"/>
    </location>
</feature>
<dbReference type="GO" id="GO:0003954">
    <property type="term" value="F:NADH dehydrogenase activity"/>
    <property type="evidence" value="ECO:0007669"/>
    <property type="project" value="TreeGrafter"/>
</dbReference>
<evidence type="ECO:0000256" key="5">
    <source>
        <dbReference type="ARBA" id="ARBA00023136"/>
    </source>
</evidence>
<evidence type="ECO:0000256" key="7">
    <source>
        <dbReference type="SAM" id="Phobius"/>
    </source>
</evidence>
<dbReference type="Pfam" id="PF00361">
    <property type="entry name" value="Proton_antipo_M"/>
    <property type="match status" value="1"/>
</dbReference>
<dbReference type="NCBIfam" id="TIGR01972">
    <property type="entry name" value="NDH_I_M"/>
    <property type="match status" value="1"/>
</dbReference>
<dbReference type="PANTHER" id="PTHR43507:SF1">
    <property type="entry name" value="NADH-UBIQUINONE OXIDOREDUCTASE CHAIN 4"/>
    <property type="match status" value="1"/>
</dbReference>
<evidence type="ECO:0000256" key="2">
    <source>
        <dbReference type="ARBA" id="ARBA00009025"/>
    </source>
</evidence>
<dbReference type="InterPro" id="IPR003918">
    <property type="entry name" value="NADH_UbQ_OxRdtase"/>
</dbReference>
<protein>
    <submittedName>
        <fullName evidence="9">NADH-quinone oxidoreductase chain M</fullName>
        <ecNumber evidence="9">1.6.5.3</ecNumber>
    </submittedName>
</protein>
<feature type="transmembrane region" description="Helical" evidence="7">
    <location>
        <begin position="215"/>
        <end position="237"/>
    </location>
</feature>
<dbReference type="GO" id="GO:0048039">
    <property type="term" value="F:ubiquinone binding"/>
    <property type="evidence" value="ECO:0007669"/>
    <property type="project" value="TreeGrafter"/>
</dbReference>
<keyword evidence="3 6" id="KW-0812">Transmembrane</keyword>
<feature type="transmembrane region" description="Helical" evidence="7">
    <location>
        <begin position="307"/>
        <end position="326"/>
    </location>
</feature>
<dbReference type="EMBL" id="CP003181">
    <property type="protein sequence ID" value="AHJ62498.1"/>
    <property type="molecule type" value="Genomic_DNA"/>
</dbReference>
<feature type="transmembrane region" description="Helical" evidence="7">
    <location>
        <begin position="338"/>
        <end position="357"/>
    </location>
</feature>
<keyword evidence="9" id="KW-0560">Oxidoreductase</keyword>
<dbReference type="GO" id="GO:0015990">
    <property type="term" value="P:electron transport coupled proton transport"/>
    <property type="evidence" value="ECO:0007669"/>
    <property type="project" value="TreeGrafter"/>
</dbReference>
<gene>
    <name evidence="9" type="ORF">GbCGDNIH3_0708</name>
</gene>
<dbReference type="Proteomes" id="UP000019438">
    <property type="component" value="Chromosome"/>
</dbReference>
<dbReference type="GO" id="GO:0012505">
    <property type="term" value="C:endomembrane system"/>
    <property type="evidence" value="ECO:0007669"/>
    <property type="project" value="UniProtKB-SubCell"/>
</dbReference>
<feature type="transmembrane region" description="Helical" evidence="7">
    <location>
        <begin position="249"/>
        <end position="272"/>
    </location>
</feature>
<organism evidence="9 10">
    <name type="scientific">Granulibacter bethesdensis</name>
    <dbReference type="NCBI Taxonomy" id="364410"/>
    <lineage>
        <taxon>Bacteria</taxon>
        <taxon>Pseudomonadati</taxon>
        <taxon>Pseudomonadota</taxon>
        <taxon>Alphaproteobacteria</taxon>
        <taxon>Acetobacterales</taxon>
        <taxon>Acetobacteraceae</taxon>
        <taxon>Granulibacter</taxon>
    </lineage>
</organism>
<evidence type="ECO:0000313" key="9">
    <source>
        <dbReference type="EMBL" id="AHJ62498.1"/>
    </source>
</evidence>
<keyword evidence="4 7" id="KW-1133">Transmembrane helix</keyword>
<comment type="subcellular location">
    <subcellularLocation>
        <location evidence="1">Endomembrane system</location>
        <topology evidence="1">Multi-pass membrane protein</topology>
    </subcellularLocation>
    <subcellularLocation>
        <location evidence="6">Membrane</location>
        <topology evidence="6">Multi-pass membrane protein</topology>
    </subcellularLocation>
</comment>
<keyword evidence="5 7" id="KW-0472">Membrane</keyword>
<dbReference type="GO" id="GO:0008137">
    <property type="term" value="F:NADH dehydrogenase (ubiquinone) activity"/>
    <property type="evidence" value="ECO:0007669"/>
    <property type="project" value="InterPro"/>
</dbReference>
<feature type="domain" description="NADH:quinone oxidoreductase/Mrp antiporter transmembrane" evidence="8">
    <location>
        <begin position="137"/>
        <end position="422"/>
    </location>
</feature>
<evidence type="ECO:0000256" key="3">
    <source>
        <dbReference type="ARBA" id="ARBA00022692"/>
    </source>
</evidence>
<evidence type="ECO:0000256" key="1">
    <source>
        <dbReference type="ARBA" id="ARBA00004127"/>
    </source>
</evidence>
<dbReference type="PANTHER" id="PTHR43507">
    <property type="entry name" value="NADH-UBIQUINONE OXIDOREDUCTASE CHAIN 4"/>
    <property type="match status" value="1"/>
</dbReference>